<evidence type="ECO:0000313" key="1">
    <source>
        <dbReference type="EMBL" id="AJG79423.1"/>
    </source>
</evidence>
<organism evidence="1 2">
    <name type="scientific">Bacillus thuringiensis</name>
    <dbReference type="NCBI Taxonomy" id="1428"/>
    <lineage>
        <taxon>Bacteria</taxon>
        <taxon>Bacillati</taxon>
        <taxon>Bacillota</taxon>
        <taxon>Bacilli</taxon>
        <taxon>Bacillales</taxon>
        <taxon>Bacillaceae</taxon>
        <taxon>Bacillus</taxon>
        <taxon>Bacillus cereus group</taxon>
    </lineage>
</organism>
<dbReference type="EMBL" id="CP009335">
    <property type="protein sequence ID" value="AJG79423.1"/>
    <property type="molecule type" value="Genomic_DNA"/>
</dbReference>
<name>A0AB33B5V2_BACTU</name>
<protein>
    <submittedName>
        <fullName evidence="1">Uncharacterized protein</fullName>
    </submittedName>
</protein>
<gene>
    <name evidence="1" type="ORF">BF38_2367</name>
</gene>
<evidence type="ECO:0000313" key="2">
    <source>
        <dbReference type="Proteomes" id="UP000031876"/>
    </source>
</evidence>
<reference evidence="1 2" key="1">
    <citation type="journal article" date="2015" name="Genome Announc.">
        <title>Complete genome sequences for 35 biothreat assay-relevant bacillus species.</title>
        <authorList>
            <person name="Johnson S.L."/>
            <person name="Daligault H.E."/>
            <person name="Davenport K.W."/>
            <person name="Jaissle J."/>
            <person name="Frey K.G."/>
            <person name="Ladner J.T."/>
            <person name="Broomall S.M."/>
            <person name="Bishop-Lilly K.A."/>
            <person name="Bruce D.C."/>
            <person name="Gibbons H.S."/>
            <person name="Coyne S.R."/>
            <person name="Lo C.C."/>
            <person name="Meincke L."/>
            <person name="Munk A.C."/>
            <person name="Koroleva G.I."/>
            <person name="Rosenzweig C.N."/>
            <person name="Palacios G.F."/>
            <person name="Redden C.L."/>
            <person name="Minogue T.D."/>
            <person name="Chain P.S."/>
        </authorList>
    </citation>
    <scope>NUCLEOTIDE SEQUENCE [LARGE SCALE GENOMIC DNA]</scope>
    <source>
        <strain evidence="1 2">HD1011</strain>
    </source>
</reference>
<dbReference type="KEGG" id="btw:BF38_2367"/>
<sequence length="51" mass="6106">MGNPHPFYFLVSGYIGEIENVKKRYFLNNQIHDTSCRILIDYHSIIMKEFL</sequence>
<accession>A0AB33B5V2</accession>
<dbReference type="Proteomes" id="UP000031876">
    <property type="component" value="Chromosome"/>
</dbReference>
<dbReference type="AlphaFoldDB" id="A0AB33B5V2"/>
<proteinExistence type="predicted"/>